<dbReference type="AlphaFoldDB" id="A0AAD1XV19"/>
<dbReference type="Gene3D" id="1.20.225.20">
    <property type="entry name" value="Ub domain-containing protein, DC-UbP/UBTD2, N-terminal domain"/>
    <property type="match status" value="1"/>
</dbReference>
<protein>
    <recommendedName>
        <fullName evidence="1">Ubiquitin-like domain-containing protein</fullName>
    </recommendedName>
</protein>
<proteinExistence type="predicted"/>
<organism evidence="2 3">
    <name type="scientific">Euplotes crassus</name>
    <dbReference type="NCBI Taxonomy" id="5936"/>
    <lineage>
        <taxon>Eukaryota</taxon>
        <taxon>Sar</taxon>
        <taxon>Alveolata</taxon>
        <taxon>Ciliophora</taxon>
        <taxon>Intramacronucleata</taxon>
        <taxon>Spirotrichea</taxon>
        <taxon>Hypotrichia</taxon>
        <taxon>Euplotida</taxon>
        <taxon>Euplotidae</taxon>
        <taxon>Moneuplotes</taxon>
    </lineage>
</organism>
<dbReference type="SUPFAM" id="SSF54236">
    <property type="entry name" value="Ubiquitin-like"/>
    <property type="match status" value="1"/>
</dbReference>
<dbReference type="PROSITE" id="PS50053">
    <property type="entry name" value="UBIQUITIN_2"/>
    <property type="match status" value="1"/>
</dbReference>
<feature type="domain" description="Ubiquitin-like" evidence="1">
    <location>
        <begin position="94"/>
        <end position="162"/>
    </location>
</feature>
<dbReference type="InterPro" id="IPR029071">
    <property type="entry name" value="Ubiquitin-like_domsf"/>
</dbReference>
<sequence>MKNRREFWKEKLRINHEVWFIIKEAIQSDLAQCDALLSVAGFKCENGTVDRLIDPKGNKHDVPIWLINKPINYSASYHAEKLREIERPSVPEGIEVKILDSKTSTKHEYTISNSEDCSELKRIYGEEYDCSDISKIRLFYLGKEMENDVCINSYNIKSNIYICGLVIDE</sequence>
<keyword evidence="3" id="KW-1185">Reference proteome</keyword>
<dbReference type="InterPro" id="IPR032752">
    <property type="entry name" value="DC-UbP/UBTD2_N"/>
</dbReference>
<dbReference type="Pfam" id="PF00240">
    <property type="entry name" value="ubiquitin"/>
    <property type="match status" value="1"/>
</dbReference>
<evidence type="ECO:0000313" key="2">
    <source>
        <dbReference type="EMBL" id="CAI2379590.1"/>
    </source>
</evidence>
<name>A0AAD1XV19_EUPCR</name>
<dbReference type="Gene3D" id="3.10.20.90">
    <property type="entry name" value="Phosphatidylinositol 3-kinase Catalytic Subunit, Chain A, domain 1"/>
    <property type="match status" value="1"/>
</dbReference>
<evidence type="ECO:0000313" key="3">
    <source>
        <dbReference type="Proteomes" id="UP001295684"/>
    </source>
</evidence>
<dbReference type="InterPro" id="IPR038169">
    <property type="entry name" value="DC-UbP/UBTD2_N_sf"/>
</dbReference>
<dbReference type="InterPro" id="IPR039869">
    <property type="entry name" value="UBTD1/2"/>
</dbReference>
<comment type="caution">
    <text evidence="2">The sequence shown here is derived from an EMBL/GenBank/DDBJ whole genome shotgun (WGS) entry which is preliminary data.</text>
</comment>
<dbReference type="Proteomes" id="UP001295684">
    <property type="component" value="Unassembled WGS sequence"/>
</dbReference>
<dbReference type="Pfam" id="PF16455">
    <property type="entry name" value="UBD"/>
    <property type="match status" value="1"/>
</dbReference>
<accession>A0AAD1XV19</accession>
<dbReference type="EMBL" id="CAMPGE010021447">
    <property type="protein sequence ID" value="CAI2379590.1"/>
    <property type="molecule type" value="Genomic_DNA"/>
</dbReference>
<reference evidence="2" key="1">
    <citation type="submission" date="2023-07" db="EMBL/GenBank/DDBJ databases">
        <authorList>
            <consortium name="AG Swart"/>
            <person name="Singh M."/>
            <person name="Singh A."/>
            <person name="Seah K."/>
            <person name="Emmerich C."/>
        </authorList>
    </citation>
    <scope>NUCLEOTIDE SEQUENCE</scope>
    <source>
        <strain evidence="2">DP1</strain>
    </source>
</reference>
<evidence type="ECO:0000259" key="1">
    <source>
        <dbReference type="PROSITE" id="PS50053"/>
    </source>
</evidence>
<gene>
    <name evidence="2" type="ORF">ECRASSUSDP1_LOCUS21002</name>
</gene>
<dbReference type="PANTHER" id="PTHR13609">
    <property type="entry name" value="UBIQUITIN DOMAIN CONTAINING 1 PROTEIN-RELATED"/>
    <property type="match status" value="1"/>
</dbReference>
<dbReference type="InterPro" id="IPR000626">
    <property type="entry name" value="Ubiquitin-like_dom"/>
</dbReference>